<evidence type="ECO:0000313" key="3">
    <source>
        <dbReference type="EnsemblPlants" id="OB04G34580.1"/>
    </source>
</evidence>
<feature type="domain" description="Glycosyltransferase N-terminal" evidence="2">
    <location>
        <begin position="11"/>
        <end position="129"/>
    </location>
</feature>
<evidence type="ECO:0000256" key="1">
    <source>
        <dbReference type="ARBA" id="ARBA00009995"/>
    </source>
</evidence>
<reference evidence="3" key="2">
    <citation type="submission" date="2013-04" db="UniProtKB">
        <authorList>
            <consortium name="EnsemblPlants"/>
        </authorList>
    </citation>
    <scope>IDENTIFICATION</scope>
</reference>
<evidence type="ECO:0000313" key="4">
    <source>
        <dbReference type="Proteomes" id="UP000006038"/>
    </source>
</evidence>
<dbReference type="Gramene" id="OB04G34580.1">
    <property type="protein sequence ID" value="OB04G34580.1"/>
    <property type="gene ID" value="OB04G34580"/>
</dbReference>
<dbReference type="AlphaFoldDB" id="J3M233"/>
<dbReference type="SUPFAM" id="SSF53756">
    <property type="entry name" value="UDP-Glycosyltransferase/glycogen phosphorylase"/>
    <property type="match status" value="1"/>
</dbReference>
<keyword evidence="4" id="KW-1185">Reference proteome</keyword>
<dbReference type="GO" id="GO:0035251">
    <property type="term" value="F:UDP-glucosyltransferase activity"/>
    <property type="evidence" value="ECO:0007669"/>
    <property type="project" value="TreeGrafter"/>
</dbReference>
<dbReference type="Pfam" id="PF26168">
    <property type="entry name" value="Glyco_transf_N"/>
    <property type="match status" value="1"/>
</dbReference>
<protein>
    <recommendedName>
        <fullName evidence="2">Glycosyltransferase N-terminal domain-containing protein</fullName>
    </recommendedName>
</protein>
<dbReference type="eggNOG" id="KOG1192">
    <property type="taxonomic scope" value="Eukaryota"/>
</dbReference>
<sequence length="182" mass="19233">MAPTTSTPPHVLVVPFPAQGHALPLYDLASLLAARGLRLTVVTTPANAAQLAPLLAAHPDSVHALTLPFPSHPSIPAGLENISNCPPYYVTVFIHALAALQQPILAWAKSQSAHPVVAVISDFFCGWTQPLAADIGVPRVVFTPSGVLGTAVPHSLLRRLVKRPAGCDDDGFVRINLVISHY</sequence>
<dbReference type="InterPro" id="IPR058980">
    <property type="entry name" value="Glyco_transf_N"/>
</dbReference>
<dbReference type="Proteomes" id="UP000006038">
    <property type="component" value="Chromosome 4"/>
</dbReference>
<organism evidence="3">
    <name type="scientific">Oryza brachyantha</name>
    <name type="common">malo sina</name>
    <dbReference type="NCBI Taxonomy" id="4533"/>
    <lineage>
        <taxon>Eukaryota</taxon>
        <taxon>Viridiplantae</taxon>
        <taxon>Streptophyta</taxon>
        <taxon>Embryophyta</taxon>
        <taxon>Tracheophyta</taxon>
        <taxon>Spermatophyta</taxon>
        <taxon>Magnoliopsida</taxon>
        <taxon>Liliopsida</taxon>
        <taxon>Poales</taxon>
        <taxon>Poaceae</taxon>
        <taxon>BOP clade</taxon>
        <taxon>Oryzoideae</taxon>
        <taxon>Oryzeae</taxon>
        <taxon>Oryzinae</taxon>
        <taxon>Oryza</taxon>
    </lineage>
</organism>
<accession>J3M233</accession>
<proteinExistence type="inferred from homology"/>
<dbReference type="OMA" id="ICCKLAS"/>
<dbReference type="PANTHER" id="PTHR48047">
    <property type="entry name" value="GLYCOSYLTRANSFERASE"/>
    <property type="match status" value="1"/>
</dbReference>
<reference evidence="3" key="1">
    <citation type="journal article" date="2013" name="Nat. Commun.">
        <title>Whole-genome sequencing of Oryza brachyantha reveals mechanisms underlying Oryza genome evolution.</title>
        <authorList>
            <person name="Chen J."/>
            <person name="Huang Q."/>
            <person name="Gao D."/>
            <person name="Wang J."/>
            <person name="Lang Y."/>
            <person name="Liu T."/>
            <person name="Li B."/>
            <person name="Bai Z."/>
            <person name="Luis Goicoechea J."/>
            <person name="Liang C."/>
            <person name="Chen C."/>
            <person name="Zhang W."/>
            <person name="Sun S."/>
            <person name="Liao Y."/>
            <person name="Zhang X."/>
            <person name="Yang L."/>
            <person name="Song C."/>
            <person name="Wang M."/>
            <person name="Shi J."/>
            <person name="Liu G."/>
            <person name="Liu J."/>
            <person name="Zhou H."/>
            <person name="Zhou W."/>
            <person name="Yu Q."/>
            <person name="An N."/>
            <person name="Chen Y."/>
            <person name="Cai Q."/>
            <person name="Wang B."/>
            <person name="Liu B."/>
            <person name="Min J."/>
            <person name="Huang Y."/>
            <person name="Wu H."/>
            <person name="Li Z."/>
            <person name="Zhang Y."/>
            <person name="Yin Y."/>
            <person name="Song W."/>
            <person name="Jiang J."/>
            <person name="Jackson S.A."/>
            <person name="Wing R.A."/>
            <person name="Wang J."/>
            <person name="Chen M."/>
        </authorList>
    </citation>
    <scope>NUCLEOTIDE SEQUENCE [LARGE SCALE GENOMIC DNA]</scope>
    <source>
        <strain evidence="3">cv. IRGC 101232</strain>
    </source>
</reference>
<comment type="similarity">
    <text evidence="1">Belongs to the UDP-glycosyltransferase family.</text>
</comment>
<dbReference type="Gene3D" id="3.40.50.2000">
    <property type="entry name" value="Glycogen Phosphorylase B"/>
    <property type="match status" value="1"/>
</dbReference>
<dbReference type="EnsemblPlants" id="OB04G34580.1">
    <property type="protein sequence ID" value="OB04G34580.1"/>
    <property type="gene ID" value="OB04G34580"/>
</dbReference>
<name>J3M233_ORYBR</name>
<dbReference type="STRING" id="4533.J3M233"/>
<evidence type="ECO:0000259" key="2">
    <source>
        <dbReference type="Pfam" id="PF26168"/>
    </source>
</evidence>
<dbReference type="PANTHER" id="PTHR48047:SF189">
    <property type="entry name" value="UDP-GLYCOSYLTRANSFERASE 89B1"/>
    <property type="match status" value="1"/>
</dbReference>
<dbReference type="HOGENOM" id="CLU_127320_0_0_1"/>